<gene>
    <name evidence="2" type="ORF">NDU88_001767</name>
</gene>
<accession>A0AAV7M230</accession>
<sequence length="84" mass="8912">MRHSPTAGPSLPLTLRCRPEVKWAPPRCPSFRRSRRGVVGDSLDALGPHTAPWNTSASVISSRGGVPAAGGRQDLEAQQQPSVS</sequence>
<name>A0AAV7M230_PLEWA</name>
<proteinExistence type="predicted"/>
<feature type="compositionally biased region" description="Polar residues" evidence="1">
    <location>
        <begin position="52"/>
        <end position="61"/>
    </location>
</feature>
<dbReference type="EMBL" id="JANPWB010000014">
    <property type="protein sequence ID" value="KAJ1096632.1"/>
    <property type="molecule type" value="Genomic_DNA"/>
</dbReference>
<organism evidence="2 3">
    <name type="scientific">Pleurodeles waltl</name>
    <name type="common">Iberian ribbed newt</name>
    <dbReference type="NCBI Taxonomy" id="8319"/>
    <lineage>
        <taxon>Eukaryota</taxon>
        <taxon>Metazoa</taxon>
        <taxon>Chordata</taxon>
        <taxon>Craniata</taxon>
        <taxon>Vertebrata</taxon>
        <taxon>Euteleostomi</taxon>
        <taxon>Amphibia</taxon>
        <taxon>Batrachia</taxon>
        <taxon>Caudata</taxon>
        <taxon>Salamandroidea</taxon>
        <taxon>Salamandridae</taxon>
        <taxon>Pleurodelinae</taxon>
        <taxon>Pleurodeles</taxon>
    </lineage>
</organism>
<evidence type="ECO:0000313" key="3">
    <source>
        <dbReference type="Proteomes" id="UP001066276"/>
    </source>
</evidence>
<protein>
    <submittedName>
        <fullName evidence="2">Uncharacterized protein</fullName>
    </submittedName>
</protein>
<evidence type="ECO:0000313" key="2">
    <source>
        <dbReference type="EMBL" id="KAJ1096632.1"/>
    </source>
</evidence>
<dbReference type="Proteomes" id="UP001066276">
    <property type="component" value="Chromosome 10"/>
</dbReference>
<dbReference type="AlphaFoldDB" id="A0AAV7M230"/>
<keyword evidence="3" id="KW-1185">Reference proteome</keyword>
<reference evidence="2" key="1">
    <citation type="journal article" date="2022" name="bioRxiv">
        <title>Sequencing and chromosome-scale assembly of the giantPleurodeles waltlgenome.</title>
        <authorList>
            <person name="Brown T."/>
            <person name="Elewa A."/>
            <person name="Iarovenko S."/>
            <person name="Subramanian E."/>
            <person name="Araus A.J."/>
            <person name="Petzold A."/>
            <person name="Susuki M."/>
            <person name="Suzuki K.-i.T."/>
            <person name="Hayashi T."/>
            <person name="Toyoda A."/>
            <person name="Oliveira C."/>
            <person name="Osipova E."/>
            <person name="Leigh N.D."/>
            <person name="Simon A."/>
            <person name="Yun M.H."/>
        </authorList>
    </citation>
    <scope>NUCLEOTIDE SEQUENCE</scope>
    <source>
        <strain evidence="2">20211129_DDA</strain>
        <tissue evidence="2">Liver</tissue>
    </source>
</reference>
<feature type="region of interest" description="Disordered" evidence="1">
    <location>
        <begin position="50"/>
        <end position="84"/>
    </location>
</feature>
<evidence type="ECO:0000256" key="1">
    <source>
        <dbReference type="SAM" id="MobiDB-lite"/>
    </source>
</evidence>
<comment type="caution">
    <text evidence="2">The sequence shown here is derived from an EMBL/GenBank/DDBJ whole genome shotgun (WGS) entry which is preliminary data.</text>
</comment>